<reference evidence="2 3" key="1">
    <citation type="submission" date="2018-12" db="EMBL/GenBank/DDBJ databases">
        <authorList>
            <person name="Criscuolo A."/>
        </authorList>
    </citation>
    <scope>NUCLEOTIDE SEQUENCE [LARGE SCALE GENOMIC DNA]</scope>
    <source>
        <strain evidence="2">ACIP1116281</strain>
    </source>
</reference>
<accession>A0A447ID05</accession>
<dbReference type="Proteomes" id="UP000268844">
    <property type="component" value="Unassembled WGS sequence"/>
</dbReference>
<dbReference type="SUPFAM" id="SSF54909">
    <property type="entry name" value="Dimeric alpha+beta barrel"/>
    <property type="match status" value="1"/>
</dbReference>
<keyword evidence="2" id="KW-0560">Oxidoreductase</keyword>
<dbReference type="Pfam" id="PF03992">
    <property type="entry name" value="ABM"/>
    <property type="match status" value="1"/>
</dbReference>
<evidence type="ECO:0000313" key="3">
    <source>
        <dbReference type="Proteomes" id="UP000268844"/>
    </source>
</evidence>
<gene>
    <name evidence="2" type="ORF">DEVEQU_02480</name>
</gene>
<feature type="domain" description="ABM" evidence="1">
    <location>
        <begin position="1"/>
        <end position="94"/>
    </location>
</feature>
<protein>
    <submittedName>
        <fullName evidence="2">Antibiotic biosynthesis monooxygenase</fullName>
    </submittedName>
</protein>
<dbReference type="PROSITE" id="PS51725">
    <property type="entry name" value="ABM"/>
    <property type="match status" value="1"/>
</dbReference>
<name>A0A447ID05_9HYPH</name>
<evidence type="ECO:0000313" key="2">
    <source>
        <dbReference type="EMBL" id="VDS05338.1"/>
    </source>
</evidence>
<dbReference type="InterPro" id="IPR011008">
    <property type="entry name" value="Dimeric_a/b-barrel"/>
</dbReference>
<dbReference type="GO" id="GO:0004497">
    <property type="term" value="F:monooxygenase activity"/>
    <property type="evidence" value="ECO:0007669"/>
    <property type="project" value="UniProtKB-KW"/>
</dbReference>
<keyword evidence="3" id="KW-1185">Reference proteome</keyword>
<dbReference type="InterPro" id="IPR007138">
    <property type="entry name" value="ABM_dom"/>
</dbReference>
<dbReference type="InterPro" id="IPR050744">
    <property type="entry name" value="AI-2_Isomerase_LsrG"/>
</dbReference>
<keyword evidence="2" id="KW-0503">Monooxygenase</keyword>
<organism evidence="2 3">
    <name type="scientific">Devosia equisanguinis</name>
    <dbReference type="NCBI Taxonomy" id="2490941"/>
    <lineage>
        <taxon>Bacteria</taxon>
        <taxon>Pseudomonadati</taxon>
        <taxon>Pseudomonadota</taxon>
        <taxon>Alphaproteobacteria</taxon>
        <taxon>Hyphomicrobiales</taxon>
        <taxon>Devosiaceae</taxon>
        <taxon>Devosia</taxon>
    </lineage>
</organism>
<dbReference type="EMBL" id="UZWD01000030">
    <property type="protein sequence ID" value="VDS05338.1"/>
    <property type="molecule type" value="Genomic_DNA"/>
</dbReference>
<sequence length="100" mass="11194">MVRIAELEIVPERLDEYLAFLKEEIAASLEREDGVLMLHAVSEKAAPHRIRLLEVYASEAAYLTHIQTPHFLKYKQGTLAMVASLKLIDVDPVLLAAKPA</sequence>
<dbReference type="Gene3D" id="3.30.70.100">
    <property type="match status" value="1"/>
</dbReference>
<dbReference type="AlphaFoldDB" id="A0A447ID05"/>
<evidence type="ECO:0000259" key="1">
    <source>
        <dbReference type="PROSITE" id="PS51725"/>
    </source>
</evidence>
<dbReference type="RefSeq" id="WP_386849530.1">
    <property type="nucleotide sequence ID" value="NZ_JBHTMH010000001.1"/>
</dbReference>
<proteinExistence type="predicted"/>
<dbReference type="PANTHER" id="PTHR33336:SF3">
    <property type="entry name" value="ABM DOMAIN-CONTAINING PROTEIN"/>
    <property type="match status" value="1"/>
</dbReference>
<dbReference type="PANTHER" id="PTHR33336">
    <property type="entry name" value="QUINOL MONOOXYGENASE YGIN-RELATED"/>
    <property type="match status" value="1"/>
</dbReference>